<dbReference type="Gene3D" id="1.20.1250.20">
    <property type="entry name" value="MFS general substrate transporter like domains"/>
    <property type="match status" value="1"/>
</dbReference>
<feature type="transmembrane region" description="Helical" evidence="7">
    <location>
        <begin position="50"/>
        <end position="68"/>
    </location>
</feature>
<evidence type="ECO:0000256" key="7">
    <source>
        <dbReference type="SAM" id="Phobius"/>
    </source>
</evidence>
<evidence type="ECO:0000256" key="2">
    <source>
        <dbReference type="ARBA" id="ARBA00022448"/>
    </source>
</evidence>
<dbReference type="InterPro" id="IPR036259">
    <property type="entry name" value="MFS_trans_sf"/>
</dbReference>
<dbReference type="InterPro" id="IPR011701">
    <property type="entry name" value="MFS"/>
</dbReference>
<feature type="transmembrane region" description="Helical" evidence="7">
    <location>
        <begin position="13"/>
        <end position="30"/>
    </location>
</feature>
<dbReference type="AlphaFoldDB" id="M1P1U6"/>
<dbReference type="PANTHER" id="PTHR23517">
    <property type="entry name" value="RESISTANCE PROTEIN MDTM, PUTATIVE-RELATED-RELATED"/>
    <property type="match status" value="1"/>
</dbReference>
<feature type="transmembrane region" description="Helical" evidence="7">
    <location>
        <begin position="74"/>
        <end position="97"/>
    </location>
</feature>
<dbReference type="PROSITE" id="PS50850">
    <property type="entry name" value="MFS"/>
    <property type="match status" value="1"/>
</dbReference>
<comment type="subcellular location">
    <subcellularLocation>
        <location evidence="1">Cell membrane</location>
        <topology evidence="1">Multi-pass membrane protein</topology>
    </subcellularLocation>
</comment>
<keyword evidence="6 7" id="KW-0472">Membrane</keyword>
<evidence type="ECO:0000256" key="5">
    <source>
        <dbReference type="ARBA" id="ARBA00022989"/>
    </source>
</evidence>
<feature type="transmembrane region" description="Helical" evidence="7">
    <location>
        <begin position="341"/>
        <end position="363"/>
    </location>
</feature>
<dbReference type="PANTHER" id="PTHR23517:SF3">
    <property type="entry name" value="INTEGRAL MEMBRANE TRANSPORT PROTEIN"/>
    <property type="match status" value="1"/>
</dbReference>
<dbReference type="Pfam" id="PF07690">
    <property type="entry name" value="MFS_1"/>
    <property type="match status" value="1"/>
</dbReference>
<keyword evidence="3" id="KW-1003">Cell membrane</keyword>
<feature type="domain" description="Major facilitator superfamily (MFS) profile" evidence="8">
    <location>
        <begin position="1"/>
        <end position="372"/>
    </location>
</feature>
<dbReference type="SUPFAM" id="SSF103473">
    <property type="entry name" value="MFS general substrate transporter"/>
    <property type="match status" value="1"/>
</dbReference>
<dbReference type="InterPro" id="IPR020846">
    <property type="entry name" value="MFS_dom"/>
</dbReference>
<accession>M1P1U6</accession>
<feature type="transmembrane region" description="Helical" evidence="7">
    <location>
        <begin position="104"/>
        <end position="122"/>
    </location>
</feature>
<evidence type="ECO:0000259" key="8">
    <source>
        <dbReference type="PROSITE" id="PS50850"/>
    </source>
</evidence>
<dbReference type="EMBL" id="JX684089">
    <property type="protein sequence ID" value="AGF93366.1"/>
    <property type="molecule type" value="Genomic_DNA"/>
</dbReference>
<feature type="transmembrane region" description="Helical" evidence="7">
    <location>
        <begin position="253"/>
        <end position="273"/>
    </location>
</feature>
<name>M1P1U6_9ZZZZ</name>
<protein>
    <submittedName>
        <fullName evidence="9">Major facilitator superfamily MFS-1</fullName>
    </submittedName>
</protein>
<feature type="transmembrane region" description="Helical" evidence="7">
    <location>
        <begin position="314"/>
        <end position="335"/>
    </location>
</feature>
<dbReference type="GO" id="GO:0022857">
    <property type="term" value="F:transmembrane transporter activity"/>
    <property type="evidence" value="ECO:0007669"/>
    <property type="project" value="InterPro"/>
</dbReference>
<gene>
    <name evidence="9" type="ORF">FLSS-23_0031</name>
</gene>
<evidence type="ECO:0000256" key="3">
    <source>
        <dbReference type="ARBA" id="ARBA00022475"/>
    </source>
</evidence>
<feature type="transmembrane region" description="Helical" evidence="7">
    <location>
        <begin position="279"/>
        <end position="302"/>
    </location>
</feature>
<keyword evidence="4 7" id="KW-0812">Transmembrane</keyword>
<feature type="transmembrane region" description="Helical" evidence="7">
    <location>
        <begin position="134"/>
        <end position="155"/>
    </location>
</feature>
<sequence>MVMPYIPIYGKEIGMSVALAGILVFVFYGMDTLARIPIGSLSGLIGYHRVVLGGGISLFLASILYNISDPYPKLLFIAQLFFGVGFSMTWVTIPSYITLKKQSLAIYSFFVGVGWFIGPPLGGYIKDSVGMGELFVAFFIHSIILIFISIAFYYVHRSDFDYGKKINKLGTEVVNSYVEGVKIALKGGRVVIAFAVSFIMFMAFSMAYSLVPLYFEAVGLISFQIGILQSFRQGSSTLVRLGLKKILKIADDVTILTVGMFGTGISIILISMIESTIWLAVFSVMWGLSAGMYFPIVIDLIAKGTNEKERGIALGVRGTVGTFGSAVGVLLFSSLADTFSVHFSLSIVGTFVFGFGLFLWLIWNYVMKKGEK</sequence>
<dbReference type="InterPro" id="IPR050171">
    <property type="entry name" value="MFS_Transporters"/>
</dbReference>
<keyword evidence="2" id="KW-0813">Transport</keyword>
<dbReference type="GO" id="GO:0005886">
    <property type="term" value="C:plasma membrane"/>
    <property type="evidence" value="ECO:0007669"/>
    <property type="project" value="UniProtKB-SubCell"/>
</dbReference>
<evidence type="ECO:0000256" key="6">
    <source>
        <dbReference type="ARBA" id="ARBA00023136"/>
    </source>
</evidence>
<feature type="transmembrane region" description="Helical" evidence="7">
    <location>
        <begin position="190"/>
        <end position="208"/>
    </location>
</feature>
<evidence type="ECO:0000313" key="9">
    <source>
        <dbReference type="EMBL" id="AGF93366.1"/>
    </source>
</evidence>
<proteinExistence type="predicted"/>
<organism evidence="9">
    <name type="scientific">uncultured organism</name>
    <dbReference type="NCBI Taxonomy" id="155900"/>
    <lineage>
        <taxon>unclassified sequences</taxon>
        <taxon>environmental samples</taxon>
    </lineage>
</organism>
<keyword evidence="5 7" id="KW-1133">Transmembrane helix</keyword>
<reference evidence="9" key="1">
    <citation type="journal article" date="2013" name="Syst. Appl. Microbiol.">
        <title>New insights into the archaeal diversity of a hypersaline microbial mat obtained by a metagenomic approach.</title>
        <authorList>
            <person name="Lopez-Lopez A."/>
            <person name="Richter M."/>
            <person name="Pena A."/>
            <person name="Tamames J."/>
            <person name="Rossello-Mora R."/>
        </authorList>
    </citation>
    <scope>NUCLEOTIDE SEQUENCE</scope>
</reference>
<evidence type="ECO:0000256" key="1">
    <source>
        <dbReference type="ARBA" id="ARBA00004651"/>
    </source>
</evidence>
<evidence type="ECO:0000256" key="4">
    <source>
        <dbReference type="ARBA" id="ARBA00022692"/>
    </source>
</evidence>